<dbReference type="STRING" id="214095.RU97_GL002459"/>
<proteinExistence type="predicted"/>
<keyword evidence="1" id="KW-0808">Transferase</keyword>
<evidence type="ECO:0000313" key="3">
    <source>
        <dbReference type="EMBL" id="OJG17669.1"/>
    </source>
</evidence>
<gene>
    <name evidence="3" type="ORF">RU97_GL002459</name>
</gene>
<accession>A0A1L8RD13</accession>
<comment type="caution">
    <text evidence="3">The sequence shown here is derived from an EMBL/GenBank/DDBJ whole genome shotgun (WGS) entry which is preliminary data.</text>
</comment>
<dbReference type="PANTHER" id="PTHR19136">
    <property type="entry name" value="MOLYBDENUM COFACTOR GUANYLYLTRANSFERASE"/>
    <property type="match status" value="1"/>
</dbReference>
<evidence type="ECO:0000259" key="2">
    <source>
        <dbReference type="Pfam" id="PF12804"/>
    </source>
</evidence>
<dbReference type="RefSeq" id="WP_067395458.1">
    <property type="nucleotide sequence ID" value="NZ_JXKH01000007.1"/>
</dbReference>
<reference evidence="3 4" key="1">
    <citation type="submission" date="2014-12" db="EMBL/GenBank/DDBJ databases">
        <title>Draft genome sequences of 29 type strains of Enterococci.</title>
        <authorList>
            <person name="Zhong Z."/>
            <person name="Sun Z."/>
            <person name="Liu W."/>
            <person name="Zhang W."/>
            <person name="Zhang H."/>
        </authorList>
    </citation>
    <scope>NUCLEOTIDE SEQUENCE [LARGE SCALE GENOMIC DNA]</scope>
    <source>
        <strain evidence="3 4">DSM 17029</strain>
    </source>
</reference>
<dbReference type="Proteomes" id="UP000181884">
    <property type="component" value="Unassembled WGS sequence"/>
</dbReference>
<dbReference type="SUPFAM" id="SSF53448">
    <property type="entry name" value="Nucleotide-diphospho-sugar transferases"/>
    <property type="match status" value="1"/>
</dbReference>
<dbReference type="Pfam" id="PF12804">
    <property type="entry name" value="NTP_transf_3"/>
    <property type="match status" value="1"/>
</dbReference>
<keyword evidence="4" id="KW-1185">Reference proteome</keyword>
<dbReference type="AlphaFoldDB" id="A0A1L8RD13"/>
<dbReference type="PANTHER" id="PTHR19136:SF81">
    <property type="entry name" value="MOLYBDENUM COFACTOR GUANYLYLTRANSFERASE"/>
    <property type="match status" value="1"/>
</dbReference>
<feature type="domain" description="MobA-like NTP transferase" evidence="2">
    <location>
        <begin position="4"/>
        <end position="123"/>
    </location>
</feature>
<evidence type="ECO:0000256" key="1">
    <source>
        <dbReference type="ARBA" id="ARBA00022679"/>
    </source>
</evidence>
<dbReference type="GO" id="GO:0016779">
    <property type="term" value="F:nucleotidyltransferase activity"/>
    <property type="evidence" value="ECO:0007669"/>
    <property type="project" value="UniProtKB-ARBA"/>
</dbReference>
<dbReference type="Gene3D" id="3.90.550.10">
    <property type="entry name" value="Spore Coat Polysaccharide Biosynthesis Protein SpsA, Chain A"/>
    <property type="match status" value="1"/>
</dbReference>
<dbReference type="EMBL" id="JXKH01000007">
    <property type="protein sequence ID" value="OJG17669.1"/>
    <property type="molecule type" value="Genomic_DNA"/>
</dbReference>
<protein>
    <submittedName>
        <fullName evidence="3">Molybdopterin-guanine dinucleotide biosynthesis protein MobA</fullName>
    </submittedName>
</protein>
<dbReference type="InterPro" id="IPR029044">
    <property type="entry name" value="Nucleotide-diphossugar_trans"/>
</dbReference>
<dbReference type="InterPro" id="IPR025877">
    <property type="entry name" value="MobA-like_NTP_Trfase"/>
</dbReference>
<name>A0A1L8RD13_9ENTE</name>
<evidence type="ECO:0000313" key="4">
    <source>
        <dbReference type="Proteomes" id="UP000181884"/>
    </source>
</evidence>
<organism evidence="3 4">
    <name type="scientific">Enterococcus canis</name>
    <dbReference type="NCBI Taxonomy" id="214095"/>
    <lineage>
        <taxon>Bacteria</taxon>
        <taxon>Bacillati</taxon>
        <taxon>Bacillota</taxon>
        <taxon>Bacilli</taxon>
        <taxon>Lactobacillales</taxon>
        <taxon>Enterococcaceae</taxon>
        <taxon>Enterococcus</taxon>
    </lineage>
</organism>
<sequence length="180" mass="19937">MTVGLILAGGHSRRFGSDKATYYDSQLEQYWIQLAYEKLHVHTKKVLVAANENNAQQLQQLVPAALVLTDQAPFKDKGPLSGLYAAALTNADDFLIMAVDYPKLSSDSLEKLLQHPNCYGEDALGNAHYTLAHLQFTTSQITDFLTTGNQRLRDFLSTLDAHPLQLSQTLTNQNQKEGSS</sequence>